<evidence type="ECO:0000313" key="3">
    <source>
        <dbReference type="EMBL" id="GEK84675.1"/>
    </source>
</evidence>
<reference evidence="3 5" key="1">
    <citation type="submission" date="2019-07" db="EMBL/GenBank/DDBJ databases">
        <title>Whole genome shotgun sequence of Frigoribacterium faeni NBRC 103066.</title>
        <authorList>
            <person name="Hosoyama A."/>
            <person name="Uohara A."/>
            <person name="Ohji S."/>
            <person name="Ichikawa N."/>
        </authorList>
    </citation>
    <scope>NUCLEOTIDE SEQUENCE [LARGE SCALE GENOMIC DNA]</scope>
    <source>
        <strain evidence="3 5">NBRC 103066</strain>
    </source>
</reference>
<feature type="domain" description="NAD-dependent epimerase/dehydratase" evidence="1">
    <location>
        <begin position="5"/>
        <end position="230"/>
    </location>
</feature>
<dbReference type="EMBL" id="BJUV01000049">
    <property type="protein sequence ID" value="GEK84675.1"/>
    <property type="molecule type" value="Genomic_DNA"/>
</dbReference>
<keyword evidence="5" id="KW-1185">Reference proteome</keyword>
<dbReference type="OrthoDB" id="9801773at2"/>
<evidence type="ECO:0000313" key="6">
    <source>
        <dbReference type="Proteomes" id="UP000522688"/>
    </source>
</evidence>
<dbReference type="RefSeq" id="WP_146856995.1">
    <property type="nucleotide sequence ID" value="NZ_BAAAHR010000008.1"/>
</dbReference>
<evidence type="ECO:0000259" key="1">
    <source>
        <dbReference type="Pfam" id="PF01370"/>
    </source>
</evidence>
<dbReference type="InterPro" id="IPR001509">
    <property type="entry name" value="Epimerase_deHydtase"/>
</dbReference>
<dbReference type="EMBL" id="JACGWW010000002">
    <property type="protein sequence ID" value="MBA8813662.1"/>
    <property type="molecule type" value="Genomic_DNA"/>
</dbReference>
<gene>
    <name evidence="4" type="ORF">FB463_001911</name>
    <name evidence="3" type="ORF">FFA01_29840</name>
</gene>
<dbReference type="InterPro" id="IPR036291">
    <property type="entry name" value="NAD(P)-bd_dom_sf"/>
</dbReference>
<dbReference type="PANTHER" id="PTHR11092">
    <property type="entry name" value="SUGAR NUCLEOTIDE EPIMERASE RELATED"/>
    <property type="match status" value="1"/>
</dbReference>
<dbReference type="Pfam" id="PF08338">
    <property type="entry name" value="DUF1731"/>
    <property type="match status" value="1"/>
</dbReference>
<evidence type="ECO:0000259" key="2">
    <source>
        <dbReference type="Pfam" id="PF08338"/>
    </source>
</evidence>
<proteinExistence type="predicted"/>
<dbReference type="AlphaFoldDB" id="A0A7W3JIV1"/>
<comment type="caution">
    <text evidence="4">The sequence shown here is derived from an EMBL/GenBank/DDBJ whole genome shotgun (WGS) entry which is preliminary data.</text>
</comment>
<sequence length="322" mass="35533">MSEHIVLAGASGFIGRHLAEAFRAEGARVSLIGRTGPDARWGDTAAITELLDGADLVVNLAGKSVNCRYSPANRAEILRSRVETTRELGEAMAACAVPPRLWLNSSTSTIYRHADDRPMTESDGEIGSGFSVDVATAWEAELDRHELPDTRRVAMRIAIVLGDGGALIPLINLARGGLGGPQLDGRWPATRSRLWAGTYHRRATPGGRQRFSWIHIDDMVGAIRWLRDHDEIAGPVNFASPNPVDNRTVMDVIRRAVGMPFGLPAFRWMLEIGMAAFRTETELVLKSRWAEPERLVESGYVFAHPRIEEAVGTIVAERRRRR</sequence>
<name>A0A7W3JIV1_9MICO</name>
<accession>A0A7W3JIV1</accession>
<protein>
    <submittedName>
        <fullName evidence="3">NAD-dependent epimerase</fullName>
    </submittedName>
</protein>
<dbReference type="InterPro" id="IPR013549">
    <property type="entry name" value="DUF1731"/>
</dbReference>
<dbReference type="Proteomes" id="UP000321154">
    <property type="component" value="Unassembled WGS sequence"/>
</dbReference>
<reference evidence="4 6" key="2">
    <citation type="submission" date="2020-07" db="EMBL/GenBank/DDBJ databases">
        <title>Sequencing the genomes of 1000 actinobacteria strains.</title>
        <authorList>
            <person name="Klenk H.-P."/>
        </authorList>
    </citation>
    <scope>NUCLEOTIDE SEQUENCE [LARGE SCALE GENOMIC DNA]</scope>
    <source>
        <strain evidence="4 6">DSM 10309</strain>
    </source>
</reference>
<dbReference type="Proteomes" id="UP000522688">
    <property type="component" value="Unassembled WGS sequence"/>
</dbReference>
<organism evidence="4 6">
    <name type="scientific">Frigoribacterium faeni</name>
    <dbReference type="NCBI Taxonomy" id="145483"/>
    <lineage>
        <taxon>Bacteria</taxon>
        <taxon>Bacillati</taxon>
        <taxon>Actinomycetota</taxon>
        <taxon>Actinomycetes</taxon>
        <taxon>Micrococcales</taxon>
        <taxon>Microbacteriaceae</taxon>
        <taxon>Frigoribacterium</taxon>
    </lineage>
</organism>
<evidence type="ECO:0000313" key="4">
    <source>
        <dbReference type="EMBL" id="MBA8813662.1"/>
    </source>
</evidence>
<dbReference type="Gene3D" id="3.40.50.720">
    <property type="entry name" value="NAD(P)-binding Rossmann-like Domain"/>
    <property type="match status" value="1"/>
</dbReference>
<dbReference type="PANTHER" id="PTHR11092:SF0">
    <property type="entry name" value="EPIMERASE FAMILY PROTEIN SDR39U1"/>
    <property type="match status" value="1"/>
</dbReference>
<dbReference type="Pfam" id="PF01370">
    <property type="entry name" value="Epimerase"/>
    <property type="match status" value="1"/>
</dbReference>
<evidence type="ECO:0000313" key="5">
    <source>
        <dbReference type="Proteomes" id="UP000321154"/>
    </source>
</evidence>
<feature type="domain" description="DUF1731" evidence="2">
    <location>
        <begin position="267"/>
        <end position="311"/>
    </location>
</feature>
<dbReference type="SUPFAM" id="SSF51735">
    <property type="entry name" value="NAD(P)-binding Rossmann-fold domains"/>
    <property type="match status" value="1"/>
</dbReference>